<comment type="caution">
    <text evidence="4">The sequence shown here is derived from an EMBL/GenBank/DDBJ whole genome shotgun (WGS) entry which is preliminary data.</text>
</comment>
<feature type="domain" description="N-acetyltransferase" evidence="3">
    <location>
        <begin position="3"/>
        <end position="204"/>
    </location>
</feature>
<evidence type="ECO:0000256" key="2">
    <source>
        <dbReference type="ARBA" id="ARBA00023315"/>
    </source>
</evidence>
<organism evidence="4 5">
    <name type="scientific">Colletotrichum musicola</name>
    <dbReference type="NCBI Taxonomy" id="2175873"/>
    <lineage>
        <taxon>Eukaryota</taxon>
        <taxon>Fungi</taxon>
        <taxon>Dikarya</taxon>
        <taxon>Ascomycota</taxon>
        <taxon>Pezizomycotina</taxon>
        <taxon>Sordariomycetes</taxon>
        <taxon>Hypocreomycetidae</taxon>
        <taxon>Glomerellales</taxon>
        <taxon>Glomerellaceae</taxon>
        <taxon>Colletotrichum</taxon>
        <taxon>Colletotrichum orchidearum species complex</taxon>
    </lineage>
</organism>
<reference evidence="4" key="1">
    <citation type="journal article" date="2020" name="Phytopathology">
        <title>Genome Sequence Resources of Colletotrichum truncatum, C. plurivorum, C. musicola, and C. sojae: Four Species Pathogenic to Soybean (Glycine max).</title>
        <authorList>
            <person name="Rogerio F."/>
            <person name="Boufleur T.R."/>
            <person name="Ciampi-Guillardi M."/>
            <person name="Sukno S.A."/>
            <person name="Thon M.R."/>
            <person name="Massola Junior N.S."/>
            <person name="Baroncelli R."/>
        </authorList>
    </citation>
    <scope>NUCLEOTIDE SEQUENCE</scope>
    <source>
        <strain evidence="4">LFN0074</strain>
    </source>
</reference>
<dbReference type="Gene3D" id="3.40.630.30">
    <property type="match status" value="1"/>
</dbReference>
<keyword evidence="2" id="KW-0012">Acyltransferase</keyword>
<dbReference type="InterPro" id="IPR051635">
    <property type="entry name" value="SNAT-like"/>
</dbReference>
<dbReference type="AlphaFoldDB" id="A0A8H6JJ44"/>
<dbReference type="OrthoDB" id="30840at2759"/>
<evidence type="ECO:0000259" key="3">
    <source>
        <dbReference type="PROSITE" id="PS51186"/>
    </source>
</evidence>
<dbReference type="PROSITE" id="PS51186">
    <property type="entry name" value="GNAT"/>
    <property type="match status" value="1"/>
</dbReference>
<dbReference type="SUPFAM" id="SSF55729">
    <property type="entry name" value="Acyl-CoA N-acyltransferases (Nat)"/>
    <property type="match status" value="1"/>
</dbReference>
<accession>A0A8H6JJ44</accession>
<evidence type="ECO:0000313" key="4">
    <source>
        <dbReference type="EMBL" id="KAF6813591.1"/>
    </source>
</evidence>
<dbReference type="PANTHER" id="PTHR10908:SF0">
    <property type="entry name" value="SEROTONIN N-ACETYLTRANSFERASE"/>
    <property type="match status" value="1"/>
</dbReference>
<evidence type="ECO:0000256" key="1">
    <source>
        <dbReference type="ARBA" id="ARBA00022679"/>
    </source>
</evidence>
<dbReference type="CDD" id="cd04301">
    <property type="entry name" value="NAT_SF"/>
    <property type="match status" value="1"/>
</dbReference>
<evidence type="ECO:0000313" key="5">
    <source>
        <dbReference type="Proteomes" id="UP000639643"/>
    </source>
</evidence>
<proteinExistence type="predicted"/>
<gene>
    <name evidence="4" type="ORF">CMUS01_12800</name>
</gene>
<protein>
    <submittedName>
        <fullName evidence="4">GNAT family</fullName>
    </submittedName>
</protein>
<sequence>MSAYIRPLSIRDLDQSAAVEAAAFTPSTAASREAIEYRLSVCPELCLGLFVPEGTEDFAAAKEQTQIPVLAASPDPSRNDALVAHVLATKATTRFIKDEDMDFPPTWKADPAAQYDVGHKPEGKTIGLHALAVLPSQQRSGFGKKLMIAYIEHMRENGQADRISILTYDNLVSYYEKLGFTHYGTSDCKYAGVAWQDLAYEYSA</sequence>
<dbReference type="Proteomes" id="UP000639643">
    <property type="component" value="Unassembled WGS sequence"/>
</dbReference>
<dbReference type="InterPro" id="IPR016181">
    <property type="entry name" value="Acyl_CoA_acyltransferase"/>
</dbReference>
<keyword evidence="1" id="KW-0808">Transferase</keyword>
<dbReference type="PANTHER" id="PTHR10908">
    <property type="entry name" value="SEROTONIN N-ACETYLTRANSFERASE"/>
    <property type="match status" value="1"/>
</dbReference>
<keyword evidence="5" id="KW-1185">Reference proteome</keyword>
<name>A0A8H6JJ44_9PEZI</name>
<dbReference type="InterPro" id="IPR000182">
    <property type="entry name" value="GNAT_dom"/>
</dbReference>
<dbReference type="GO" id="GO:0005737">
    <property type="term" value="C:cytoplasm"/>
    <property type="evidence" value="ECO:0007669"/>
    <property type="project" value="TreeGrafter"/>
</dbReference>
<dbReference type="Pfam" id="PF13673">
    <property type="entry name" value="Acetyltransf_10"/>
    <property type="match status" value="1"/>
</dbReference>
<dbReference type="GO" id="GO:0004059">
    <property type="term" value="F:aralkylamine N-acetyltransferase activity"/>
    <property type="evidence" value="ECO:0007669"/>
    <property type="project" value="TreeGrafter"/>
</dbReference>
<dbReference type="EMBL" id="WIGM01000753">
    <property type="protein sequence ID" value="KAF6813591.1"/>
    <property type="molecule type" value="Genomic_DNA"/>
</dbReference>